<dbReference type="Proteomes" id="UP000228380">
    <property type="component" value="Chromosome 2"/>
</dbReference>
<evidence type="ECO:0000313" key="4">
    <source>
        <dbReference type="RefSeq" id="XP_038971270.1"/>
    </source>
</evidence>
<dbReference type="InterPro" id="IPR013083">
    <property type="entry name" value="Znf_RING/FYVE/PHD"/>
</dbReference>
<dbReference type="AlphaFoldDB" id="A0A8B8ZB17"/>
<keyword evidence="1" id="KW-0862">Zinc</keyword>
<dbReference type="InterPro" id="IPR051826">
    <property type="entry name" value="E3_ubiquitin-ligase_domain"/>
</dbReference>
<dbReference type="GeneID" id="120104385"/>
<dbReference type="Pfam" id="PF13639">
    <property type="entry name" value="zf-RING_2"/>
    <property type="match status" value="1"/>
</dbReference>
<dbReference type="InterPro" id="IPR001841">
    <property type="entry name" value="Znf_RING"/>
</dbReference>
<dbReference type="PANTHER" id="PTHR22765">
    <property type="entry name" value="RING FINGER AND PROTEASE ASSOCIATED DOMAIN-CONTAINING"/>
    <property type="match status" value="1"/>
</dbReference>
<reference evidence="3" key="1">
    <citation type="journal article" date="2019" name="Nat. Commun.">
        <title>Genome-wide association mapping of date palm fruit traits.</title>
        <authorList>
            <person name="Hazzouri K.M."/>
            <person name="Gros-Balthazard M."/>
            <person name="Flowers J.M."/>
            <person name="Copetti D."/>
            <person name="Lemansour A."/>
            <person name="Lebrun M."/>
            <person name="Masmoudi K."/>
            <person name="Ferrand S."/>
            <person name="Dhar M.I."/>
            <person name="Fresquez Z.A."/>
            <person name="Rosas U."/>
            <person name="Zhang J."/>
            <person name="Talag J."/>
            <person name="Lee S."/>
            <person name="Kudrna D."/>
            <person name="Powell R.F."/>
            <person name="Leitch I.J."/>
            <person name="Krueger R.R."/>
            <person name="Wing R.A."/>
            <person name="Amiri K.M.A."/>
            <person name="Purugganan M.D."/>
        </authorList>
    </citation>
    <scope>NUCLEOTIDE SEQUENCE [LARGE SCALE GENOMIC DNA]</scope>
    <source>
        <strain evidence="3">cv. Khalas</strain>
    </source>
</reference>
<dbReference type="PROSITE" id="PS50089">
    <property type="entry name" value="ZF_RING_2"/>
    <property type="match status" value="1"/>
</dbReference>
<dbReference type="GO" id="GO:0008270">
    <property type="term" value="F:zinc ion binding"/>
    <property type="evidence" value="ECO:0007669"/>
    <property type="project" value="UniProtKB-KW"/>
</dbReference>
<dbReference type="Gene3D" id="3.30.40.10">
    <property type="entry name" value="Zinc/RING finger domain, C3HC4 (zinc finger)"/>
    <property type="match status" value="1"/>
</dbReference>
<accession>A0A8B8ZB17</accession>
<keyword evidence="1" id="KW-0479">Metal-binding</keyword>
<feature type="domain" description="RING-type" evidence="2">
    <location>
        <begin position="202"/>
        <end position="245"/>
    </location>
</feature>
<dbReference type="SMART" id="SM00184">
    <property type="entry name" value="RING"/>
    <property type="match status" value="1"/>
</dbReference>
<organism evidence="3 4">
    <name type="scientific">Phoenix dactylifera</name>
    <name type="common">Date palm</name>
    <dbReference type="NCBI Taxonomy" id="42345"/>
    <lineage>
        <taxon>Eukaryota</taxon>
        <taxon>Viridiplantae</taxon>
        <taxon>Streptophyta</taxon>
        <taxon>Embryophyta</taxon>
        <taxon>Tracheophyta</taxon>
        <taxon>Spermatophyta</taxon>
        <taxon>Magnoliopsida</taxon>
        <taxon>Liliopsida</taxon>
        <taxon>Arecaceae</taxon>
        <taxon>Coryphoideae</taxon>
        <taxon>Phoeniceae</taxon>
        <taxon>Phoenix</taxon>
    </lineage>
</organism>
<proteinExistence type="predicted"/>
<dbReference type="GO" id="GO:0006511">
    <property type="term" value="P:ubiquitin-dependent protein catabolic process"/>
    <property type="evidence" value="ECO:0007669"/>
    <property type="project" value="TreeGrafter"/>
</dbReference>
<dbReference type="KEGG" id="pda:120104385"/>
<evidence type="ECO:0000256" key="1">
    <source>
        <dbReference type="PROSITE-ProRule" id="PRU00175"/>
    </source>
</evidence>
<keyword evidence="3" id="KW-1185">Reference proteome</keyword>
<dbReference type="OrthoDB" id="8062037at2759"/>
<dbReference type="SUPFAM" id="SSF57850">
    <property type="entry name" value="RING/U-box"/>
    <property type="match status" value="1"/>
</dbReference>
<keyword evidence="1" id="KW-0863">Zinc-finger</keyword>
<dbReference type="GO" id="GO:0061630">
    <property type="term" value="F:ubiquitin protein ligase activity"/>
    <property type="evidence" value="ECO:0007669"/>
    <property type="project" value="TreeGrafter"/>
</dbReference>
<evidence type="ECO:0000313" key="3">
    <source>
        <dbReference type="Proteomes" id="UP000228380"/>
    </source>
</evidence>
<evidence type="ECO:0000259" key="2">
    <source>
        <dbReference type="PROSITE" id="PS50089"/>
    </source>
</evidence>
<reference evidence="4" key="2">
    <citation type="submission" date="2025-08" db="UniProtKB">
        <authorList>
            <consortium name="RefSeq"/>
        </authorList>
    </citation>
    <scope>IDENTIFICATION</scope>
    <source>
        <tissue evidence="4">Young leaves</tissue>
    </source>
</reference>
<dbReference type="RefSeq" id="XP_038971270.1">
    <property type="nucleotide sequence ID" value="XM_039115342.1"/>
</dbReference>
<name>A0A8B8ZB17_PHODC</name>
<protein>
    <submittedName>
        <fullName evidence="4">Uncharacterized protein LOC120104385</fullName>
    </submittedName>
</protein>
<sequence>MASGSPLKRLRYKTSDFTISLSQKTTPRSRPYPPALSYLEIFPALYRRPLPEVKVTINIKDHKISRRAPSLDGAITVEPVSAGLPPRTEARLFDIVTFFVPETAEEAIHKMLECMIFPSKKRQLLARYLSRFAHGAAAEAGKKPIDGLELVFDFKIVAIWEYNEARVTAEVVNKSIGVARPSSLRGFEEDICGNEREFPSSCPVCLEDFFFPDCIEQQLMCTPCFHVFHQRCIGRWVKDTCPVCRFKF</sequence>
<gene>
    <name evidence="4" type="primary">LOC120104385</name>
</gene>